<reference evidence="1 2" key="1">
    <citation type="journal article" date="2014" name="Genome Biol. Evol.">
        <title>The genome of the myxosporean Thelohanellus kitauei shows adaptations to nutrient acquisition within its fish host.</title>
        <authorList>
            <person name="Yang Y."/>
            <person name="Xiong J."/>
            <person name="Zhou Z."/>
            <person name="Huo F."/>
            <person name="Miao W."/>
            <person name="Ran C."/>
            <person name="Liu Y."/>
            <person name="Zhang J."/>
            <person name="Feng J."/>
            <person name="Wang M."/>
            <person name="Wang M."/>
            <person name="Wang L."/>
            <person name="Yao B."/>
        </authorList>
    </citation>
    <scope>NUCLEOTIDE SEQUENCE [LARGE SCALE GENOMIC DNA]</scope>
    <source>
        <strain evidence="1">Wuqing</strain>
    </source>
</reference>
<dbReference type="EMBL" id="JWZT01001836">
    <property type="protein sequence ID" value="KII71163.1"/>
    <property type="molecule type" value="Genomic_DNA"/>
</dbReference>
<dbReference type="OrthoDB" id="6021308at2759"/>
<proteinExistence type="predicted"/>
<gene>
    <name evidence="1" type="ORF">RF11_09183</name>
</gene>
<name>A0A0C2JP97_THEKT</name>
<accession>A0A0C2JP97</accession>
<dbReference type="Proteomes" id="UP000031668">
    <property type="component" value="Unassembled WGS sequence"/>
</dbReference>
<keyword evidence="2" id="KW-1185">Reference proteome</keyword>
<sequence length="191" mass="21862">MSIFTGILSVVVQHTDNFVMDNVRFYHSIEVSEVVESQGHRIVFIPPVRQDIFAGNTLIKLISAASIHVSEDDCADWIHEATRFASKGGRNISFCEAMNIAGLVNYRSIVASHKTELLLFLGQCMQQLSIYPPIFIMIIVRFHHKTKCVNIWKLVDIQSTFLLHILYNITRSNFYFGKARASFNLECLYLM</sequence>
<comment type="caution">
    <text evidence="1">The sequence shown here is derived from an EMBL/GenBank/DDBJ whole genome shotgun (WGS) entry which is preliminary data.</text>
</comment>
<evidence type="ECO:0000313" key="2">
    <source>
        <dbReference type="Proteomes" id="UP000031668"/>
    </source>
</evidence>
<protein>
    <submittedName>
        <fullName evidence="1">Uncharacterized protein</fullName>
    </submittedName>
</protein>
<organism evidence="1 2">
    <name type="scientific">Thelohanellus kitauei</name>
    <name type="common">Myxosporean</name>
    <dbReference type="NCBI Taxonomy" id="669202"/>
    <lineage>
        <taxon>Eukaryota</taxon>
        <taxon>Metazoa</taxon>
        <taxon>Cnidaria</taxon>
        <taxon>Myxozoa</taxon>
        <taxon>Myxosporea</taxon>
        <taxon>Bivalvulida</taxon>
        <taxon>Platysporina</taxon>
        <taxon>Myxobolidae</taxon>
        <taxon>Thelohanellus</taxon>
    </lineage>
</organism>
<evidence type="ECO:0000313" key="1">
    <source>
        <dbReference type="EMBL" id="KII71163.1"/>
    </source>
</evidence>
<dbReference type="AlphaFoldDB" id="A0A0C2JP97"/>